<dbReference type="InterPro" id="IPR001469">
    <property type="entry name" value="ATP_synth_F1_dsu/esu"/>
</dbReference>
<proteinExistence type="inferred from homology"/>
<dbReference type="EMBL" id="MH898669">
    <property type="protein sequence ID" value="AYQ93422.1"/>
    <property type="molecule type" value="Genomic_DNA"/>
</dbReference>
<keyword evidence="8 9" id="KW-0375">Hydrogen ion transport</keyword>
<evidence type="ECO:0000256" key="1">
    <source>
        <dbReference type="ARBA" id="ARBA00004170"/>
    </source>
</evidence>
<evidence type="ECO:0000256" key="5">
    <source>
        <dbReference type="ARBA" id="ARBA00023136"/>
    </source>
</evidence>
<dbReference type="GO" id="GO:0005524">
    <property type="term" value="F:ATP binding"/>
    <property type="evidence" value="ECO:0007669"/>
    <property type="project" value="UniProtKB-UniRule"/>
</dbReference>
<keyword evidence="5 8" id="KW-0472">Membrane</keyword>
<gene>
    <name evidence="8" type="primary">atpE</name>
</gene>
<keyword evidence="6 8" id="KW-0139">CF(1)</keyword>
<keyword evidence="4 8" id="KW-0406">Ion transport</keyword>
<evidence type="ECO:0000256" key="8">
    <source>
        <dbReference type="HAMAP-Rule" id="MF_00530"/>
    </source>
</evidence>
<dbReference type="Gene3D" id="1.10.287.540">
    <property type="entry name" value="Helix hairpin bin"/>
    <property type="match status" value="1"/>
</dbReference>
<comment type="function">
    <text evidence="8 9">Produces ATP from ADP in the presence of a proton gradient across the membrane.</text>
</comment>
<dbReference type="PANTHER" id="PTHR13822">
    <property type="entry name" value="ATP SYNTHASE DELTA/EPSILON CHAIN"/>
    <property type="match status" value="1"/>
</dbReference>
<dbReference type="HAMAP" id="MF_00530">
    <property type="entry name" value="ATP_synth_epsil_bac"/>
    <property type="match status" value="1"/>
</dbReference>
<reference evidence="11" key="1">
    <citation type="journal article" date="2018" name="Sci. Rep.">
        <title>Dynamic evolution of inverted repeats in Euglenophyta plastid genomes.</title>
        <authorList>
            <person name="Karnkowska A."/>
            <person name="Bennett M.S."/>
            <person name="Triemer R.E."/>
        </authorList>
    </citation>
    <scope>NUCLEOTIDE SEQUENCE</scope>
</reference>
<dbReference type="InterPro" id="IPR036771">
    <property type="entry name" value="ATPsynth_dsu/esu_N"/>
</dbReference>
<name>A0A3G3LL35_9EUGL</name>
<organism evidence="11">
    <name type="scientific">Lepocinclis tripteris</name>
    <dbReference type="NCBI Taxonomy" id="135494"/>
    <lineage>
        <taxon>Eukaryota</taxon>
        <taxon>Discoba</taxon>
        <taxon>Euglenozoa</taxon>
        <taxon>Euglenida</taxon>
        <taxon>Spirocuta</taxon>
        <taxon>Euglenophyceae</taxon>
        <taxon>Euglenales</taxon>
        <taxon>Phacaceae</taxon>
        <taxon>Lepocinclis</taxon>
    </lineage>
</organism>
<keyword evidence="11" id="KW-0150">Chloroplast</keyword>
<evidence type="ECO:0000259" key="10">
    <source>
        <dbReference type="Pfam" id="PF02823"/>
    </source>
</evidence>
<evidence type="ECO:0000256" key="7">
    <source>
        <dbReference type="ARBA" id="ARBA00023310"/>
    </source>
</evidence>
<dbReference type="GO" id="GO:0009535">
    <property type="term" value="C:chloroplast thylakoid membrane"/>
    <property type="evidence" value="ECO:0007669"/>
    <property type="project" value="UniProtKB-SubCell"/>
</dbReference>
<dbReference type="InterPro" id="IPR020546">
    <property type="entry name" value="ATP_synth_F1_dsu/esu_N"/>
</dbReference>
<accession>A0A3G3LL35</accession>
<comment type="subunit">
    <text evidence="8 9">F-type ATPases have 2 components, CF(1) - the catalytic core - and CF(0) - the membrane proton channel. CF(1) has five subunits: alpha(3), beta(3), gamma(1), delta(1), epsilon(1). CF(0) has three main subunits: a, b and c.</text>
</comment>
<comment type="subcellular location">
    <subcellularLocation>
        <location evidence="1">Membrane</location>
        <topology evidence="1">Peripheral membrane protein</topology>
    </subcellularLocation>
    <subcellularLocation>
        <location evidence="8">Plastid</location>
        <location evidence="8">Chloroplast thylakoid membrane</location>
        <topology evidence="8">Peripheral membrane protein</topology>
    </subcellularLocation>
</comment>
<dbReference type="Pfam" id="PF02823">
    <property type="entry name" value="ATP-synt_DE_N"/>
    <property type="match status" value="1"/>
</dbReference>
<dbReference type="NCBIfam" id="TIGR01216">
    <property type="entry name" value="ATP_synt_epsi"/>
    <property type="match status" value="1"/>
</dbReference>
<dbReference type="PANTHER" id="PTHR13822:SF10">
    <property type="entry name" value="ATP SYNTHASE EPSILON CHAIN, CHLOROPLASTIC"/>
    <property type="match status" value="1"/>
</dbReference>
<geneLocation type="chloroplast" evidence="11"/>
<dbReference type="CDD" id="cd12152">
    <property type="entry name" value="F1-ATPase_delta"/>
    <property type="match status" value="1"/>
</dbReference>
<dbReference type="Gene3D" id="2.60.15.10">
    <property type="entry name" value="F0F1 ATP synthase delta/epsilon subunit, N-terminal"/>
    <property type="match status" value="1"/>
</dbReference>
<keyword evidence="8 9" id="KW-0793">Thylakoid</keyword>
<evidence type="ECO:0000256" key="6">
    <source>
        <dbReference type="ARBA" id="ARBA00023196"/>
    </source>
</evidence>
<comment type="similarity">
    <text evidence="2 8 9">Belongs to the ATPase epsilon chain family.</text>
</comment>
<evidence type="ECO:0000256" key="4">
    <source>
        <dbReference type="ARBA" id="ARBA00023065"/>
    </source>
</evidence>
<dbReference type="AlphaFoldDB" id="A0A3G3LL35"/>
<evidence type="ECO:0000313" key="11">
    <source>
        <dbReference type="EMBL" id="AYQ93422.1"/>
    </source>
</evidence>
<dbReference type="GO" id="GO:0045259">
    <property type="term" value="C:proton-transporting ATP synthase complex"/>
    <property type="evidence" value="ECO:0007669"/>
    <property type="project" value="UniProtKB-KW"/>
</dbReference>
<evidence type="ECO:0000256" key="9">
    <source>
        <dbReference type="RuleBase" id="RU003655"/>
    </source>
</evidence>
<sequence length="142" mass="16033">MNLDVSIIVPDRVFWKSSTREIILPTLTGQMGVLKDHIPLLTGLDTGLMMVRSDNNSNWIYVAVMGGFALVNNNKVTILVNEAELGSDINIEQAEVEFLDSKLNLENVSTSDSKKKLEAISRFKKARARFMCFLNFYNYVII</sequence>
<keyword evidence="9 11" id="KW-0934">Plastid</keyword>
<protein>
    <recommendedName>
        <fullName evidence="8 9">ATP synthase epsilon chain, chloroplastic</fullName>
    </recommendedName>
    <alternativeName>
        <fullName evidence="8">ATP synthase F1 sector epsilon subunit</fullName>
    </alternativeName>
    <alternativeName>
        <fullName evidence="8">F-ATPase epsilon subunit</fullName>
    </alternativeName>
</protein>
<evidence type="ECO:0000256" key="3">
    <source>
        <dbReference type="ARBA" id="ARBA00022448"/>
    </source>
</evidence>
<evidence type="ECO:0000256" key="2">
    <source>
        <dbReference type="ARBA" id="ARBA00005712"/>
    </source>
</evidence>
<keyword evidence="3 8" id="KW-0813">Transport</keyword>
<dbReference type="GO" id="GO:0046933">
    <property type="term" value="F:proton-transporting ATP synthase activity, rotational mechanism"/>
    <property type="evidence" value="ECO:0007669"/>
    <property type="project" value="UniProtKB-UniRule"/>
</dbReference>
<dbReference type="SUPFAM" id="SSF51344">
    <property type="entry name" value="Epsilon subunit of F1F0-ATP synthase N-terminal domain"/>
    <property type="match status" value="1"/>
</dbReference>
<keyword evidence="7 8" id="KW-0066">ATP synthesis</keyword>
<feature type="domain" description="ATP synthase F1 complex delta/epsilon subunit N-terminal" evidence="10">
    <location>
        <begin position="3"/>
        <end position="83"/>
    </location>
</feature>